<dbReference type="Pfam" id="PF20684">
    <property type="entry name" value="Fung_rhodopsin"/>
    <property type="match status" value="1"/>
</dbReference>
<dbReference type="Proteomes" id="UP000054516">
    <property type="component" value="Unassembled WGS sequence"/>
</dbReference>
<keyword evidence="2 7" id="KW-0812">Transmembrane</keyword>
<dbReference type="PANTHER" id="PTHR33048">
    <property type="entry name" value="PTH11-LIKE INTEGRAL MEMBRANE PROTEIN (AFU_ORTHOLOGUE AFUA_5G11245)"/>
    <property type="match status" value="1"/>
</dbReference>
<keyword evidence="9" id="KW-0689">Ribosomal protein</keyword>
<evidence type="ECO:0000259" key="8">
    <source>
        <dbReference type="Pfam" id="PF20684"/>
    </source>
</evidence>
<feature type="transmembrane region" description="Helical" evidence="7">
    <location>
        <begin position="275"/>
        <end position="298"/>
    </location>
</feature>
<reference evidence="9" key="1">
    <citation type="submission" date="2016-03" db="EMBL/GenBank/DDBJ databases">
        <title>Draft genome sequence of Rosellinia necatrix.</title>
        <authorList>
            <person name="Kanematsu S."/>
        </authorList>
    </citation>
    <scope>NUCLEOTIDE SEQUENCE [LARGE SCALE GENOMIC DNA]</scope>
    <source>
        <strain evidence="9">W97</strain>
    </source>
</reference>
<dbReference type="AlphaFoldDB" id="A0A1W2TFR7"/>
<evidence type="ECO:0000256" key="3">
    <source>
        <dbReference type="ARBA" id="ARBA00022989"/>
    </source>
</evidence>
<dbReference type="EMBL" id="DF977469">
    <property type="protein sequence ID" value="GAP86916.2"/>
    <property type="molecule type" value="Genomic_DNA"/>
</dbReference>
<dbReference type="PANTHER" id="PTHR33048:SF47">
    <property type="entry name" value="INTEGRAL MEMBRANE PROTEIN-RELATED"/>
    <property type="match status" value="1"/>
</dbReference>
<evidence type="ECO:0000256" key="4">
    <source>
        <dbReference type="ARBA" id="ARBA00023136"/>
    </source>
</evidence>
<evidence type="ECO:0000313" key="9">
    <source>
        <dbReference type="EMBL" id="GAP86916.2"/>
    </source>
</evidence>
<keyword evidence="9" id="KW-0687">Ribonucleoprotein</keyword>
<keyword evidence="4 7" id="KW-0472">Membrane</keyword>
<name>A0A1W2TFR7_ROSNE</name>
<evidence type="ECO:0000256" key="6">
    <source>
        <dbReference type="SAM" id="MobiDB-lite"/>
    </source>
</evidence>
<organism evidence="9">
    <name type="scientific">Rosellinia necatrix</name>
    <name type="common">White root-rot fungus</name>
    <dbReference type="NCBI Taxonomy" id="77044"/>
    <lineage>
        <taxon>Eukaryota</taxon>
        <taxon>Fungi</taxon>
        <taxon>Dikarya</taxon>
        <taxon>Ascomycota</taxon>
        <taxon>Pezizomycotina</taxon>
        <taxon>Sordariomycetes</taxon>
        <taxon>Xylariomycetidae</taxon>
        <taxon>Xylariales</taxon>
        <taxon>Xylariaceae</taxon>
        <taxon>Rosellinia</taxon>
    </lineage>
</organism>
<feature type="transmembrane region" description="Helical" evidence="7">
    <location>
        <begin position="74"/>
        <end position="96"/>
    </location>
</feature>
<comment type="subcellular location">
    <subcellularLocation>
        <location evidence="1">Membrane</location>
        <topology evidence="1">Multi-pass membrane protein</topology>
    </subcellularLocation>
</comment>
<gene>
    <name evidence="9" type="ORF">SAMD00023353_2400650</name>
</gene>
<keyword evidence="3 7" id="KW-1133">Transmembrane helix</keyword>
<protein>
    <submittedName>
        <fullName evidence="9">Putative ribosomal protein L36e</fullName>
    </submittedName>
</protein>
<feature type="region of interest" description="Disordered" evidence="6">
    <location>
        <begin position="369"/>
        <end position="402"/>
    </location>
</feature>
<dbReference type="GO" id="GO:0005840">
    <property type="term" value="C:ribosome"/>
    <property type="evidence" value="ECO:0007669"/>
    <property type="project" value="UniProtKB-KW"/>
</dbReference>
<feature type="domain" description="Rhodopsin" evidence="8">
    <location>
        <begin position="58"/>
        <end position="295"/>
    </location>
</feature>
<dbReference type="GO" id="GO:0016020">
    <property type="term" value="C:membrane"/>
    <property type="evidence" value="ECO:0007669"/>
    <property type="project" value="UniProtKB-SubCell"/>
</dbReference>
<feature type="transmembrane region" description="Helical" evidence="7">
    <location>
        <begin position="40"/>
        <end position="62"/>
    </location>
</feature>
<evidence type="ECO:0000256" key="5">
    <source>
        <dbReference type="ARBA" id="ARBA00038359"/>
    </source>
</evidence>
<dbReference type="InterPro" id="IPR052337">
    <property type="entry name" value="SAT4-like"/>
</dbReference>
<sequence>MGSNEDTQLHTDEFYLKLPALQPPAGVIPRFDSPPNGNGLAIAVTAGAAGITTVAGLIRILTRLYCTKKVRFEDYLALLSFAFYISATVLVARITSEPGIFVHQWDLLFSGVEHFTILYVYTTILYCVTLMCIKTAILLEWINIFIPHHAHNTFWWICWAMIVANLILYTATIITINLICIPRQRIWRRWVPGTCINIDVFNIFIAIFNLIFDLLILVLPHRILWRLAITTKKKIGVSFVFSFGAFACVSAAGRVTSAVNMMTTRDTTYAYSRHLLWGLGETTSAHLVFCAPAIPIAFRQASPMMRLYRTLRSKMRLPGGGSRGHSSGSESRYGWPHDIITTTTSGGSVTAWEENSQVHLKPIVGGKDGGAYVKNVHNHTRNSSDPRSRQSEASASRARPGILRTTEIKVTCTAIDDSVPAADLQNTERSFLW</sequence>
<dbReference type="OrthoDB" id="2496787at2759"/>
<evidence type="ECO:0000256" key="7">
    <source>
        <dbReference type="SAM" id="Phobius"/>
    </source>
</evidence>
<dbReference type="STRING" id="77044.A0A1W2TFR7"/>
<evidence type="ECO:0000256" key="1">
    <source>
        <dbReference type="ARBA" id="ARBA00004141"/>
    </source>
</evidence>
<evidence type="ECO:0000313" key="10">
    <source>
        <dbReference type="Proteomes" id="UP000054516"/>
    </source>
</evidence>
<feature type="transmembrane region" description="Helical" evidence="7">
    <location>
        <begin position="200"/>
        <end position="223"/>
    </location>
</feature>
<evidence type="ECO:0000256" key="2">
    <source>
        <dbReference type="ARBA" id="ARBA00022692"/>
    </source>
</evidence>
<feature type="transmembrane region" description="Helical" evidence="7">
    <location>
        <begin position="116"/>
        <end position="142"/>
    </location>
</feature>
<feature type="transmembrane region" description="Helical" evidence="7">
    <location>
        <begin position="235"/>
        <end position="255"/>
    </location>
</feature>
<comment type="similarity">
    <text evidence="5">Belongs to the SAT4 family.</text>
</comment>
<dbReference type="OMA" id="NIMARAI"/>
<keyword evidence="10" id="KW-1185">Reference proteome</keyword>
<proteinExistence type="inferred from homology"/>
<accession>A0A1W2TFR7</accession>
<dbReference type="InterPro" id="IPR049326">
    <property type="entry name" value="Rhodopsin_dom_fungi"/>
</dbReference>
<feature type="transmembrane region" description="Helical" evidence="7">
    <location>
        <begin position="154"/>
        <end position="180"/>
    </location>
</feature>